<reference evidence="4" key="1">
    <citation type="submission" date="2016-03" db="EMBL/GenBank/DDBJ databases">
        <title>Co-evolution between Pasteurellaceae and their hosts.</title>
        <authorList>
            <person name="Hansen M.J."/>
            <person name="Bojesen A.M."/>
            <person name="Planet P."/>
        </authorList>
    </citation>
    <scope>NUCLEOTIDE SEQUENCE</scope>
    <source>
        <strain evidence="4">146/S8/89</strain>
    </source>
</reference>
<dbReference type="InterPro" id="IPR036700">
    <property type="entry name" value="BOBF_sf"/>
</dbReference>
<dbReference type="AlphaFoldDB" id="A0A9X4PEL7"/>
<comment type="caution">
    <text evidence="4">The sequence shown here is derived from an EMBL/GenBank/DDBJ whole genome shotgun (WGS) entry which is preliminary data.</text>
</comment>
<evidence type="ECO:0000313" key="5">
    <source>
        <dbReference type="Proteomes" id="UP001155500"/>
    </source>
</evidence>
<dbReference type="EMBL" id="LWID01000001">
    <property type="protein sequence ID" value="MDG6895986.1"/>
    <property type="molecule type" value="Genomic_DNA"/>
</dbReference>
<evidence type="ECO:0000256" key="1">
    <source>
        <dbReference type="ARBA" id="ARBA00022729"/>
    </source>
</evidence>
<organism evidence="4 5">
    <name type="scientific">Volucribacter amazonae</name>
    <dbReference type="NCBI Taxonomy" id="256731"/>
    <lineage>
        <taxon>Bacteria</taxon>
        <taxon>Pseudomonadati</taxon>
        <taxon>Pseudomonadota</taxon>
        <taxon>Gammaproteobacteria</taxon>
        <taxon>Pasteurellales</taxon>
        <taxon>Pasteurellaceae</taxon>
        <taxon>Volucribacter</taxon>
    </lineage>
</organism>
<keyword evidence="5" id="KW-1185">Reference proteome</keyword>
<sequence length="139" mass="15516">MKKVVLASLLALSTATAMAQAPAGGFQDPAAPGATQPHHKGKDFRQGGFVNTQQEISKVADSSKWKDDQYILLEGNIVRQVGKDDFMFKDNTGEIEVEIERRAWAGQTITPEDKVRLYAEVDKSWNKIEVEVNRIEKIK</sequence>
<feature type="signal peptide" evidence="3">
    <location>
        <begin position="1"/>
        <end position="19"/>
    </location>
</feature>
<accession>A0A9X4PEL7</accession>
<dbReference type="PANTHER" id="PTHR36571:SF1">
    <property type="entry name" value="PROTEIN YGIW"/>
    <property type="match status" value="1"/>
</dbReference>
<dbReference type="Proteomes" id="UP001155500">
    <property type="component" value="Unassembled WGS sequence"/>
</dbReference>
<dbReference type="Gene3D" id="2.40.50.200">
    <property type="entry name" value="Bacterial OB-fold"/>
    <property type="match status" value="1"/>
</dbReference>
<evidence type="ECO:0000256" key="3">
    <source>
        <dbReference type="SAM" id="SignalP"/>
    </source>
</evidence>
<evidence type="ECO:0008006" key="6">
    <source>
        <dbReference type="Google" id="ProtNLM"/>
    </source>
</evidence>
<dbReference type="NCBIfam" id="NF033674">
    <property type="entry name" value="stress_OB_fold"/>
    <property type="match status" value="1"/>
</dbReference>
<dbReference type="RefSeq" id="WP_279573345.1">
    <property type="nucleotide sequence ID" value="NZ_LWID01000001.1"/>
</dbReference>
<protein>
    <recommendedName>
        <fullName evidence="6">TIGR00156 family protein</fullName>
    </recommendedName>
</protein>
<dbReference type="InterPro" id="IPR005220">
    <property type="entry name" value="CarO-like"/>
</dbReference>
<feature type="region of interest" description="Disordered" evidence="2">
    <location>
        <begin position="23"/>
        <end position="48"/>
    </location>
</feature>
<proteinExistence type="predicted"/>
<keyword evidence="1 3" id="KW-0732">Signal</keyword>
<name>A0A9X4PEL7_9PAST</name>
<dbReference type="SUPFAM" id="SSF101756">
    <property type="entry name" value="Hypothetical protein YgiW"/>
    <property type="match status" value="1"/>
</dbReference>
<dbReference type="Pfam" id="PF04076">
    <property type="entry name" value="BOF"/>
    <property type="match status" value="1"/>
</dbReference>
<evidence type="ECO:0000256" key="2">
    <source>
        <dbReference type="SAM" id="MobiDB-lite"/>
    </source>
</evidence>
<dbReference type="PANTHER" id="PTHR36571">
    <property type="entry name" value="PROTEIN YGIW"/>
    <property type="match status" value="1"/>
</dbReference>
<feature type="chain" id="PRO_5040720233" description="TIGR00156 family protein" evidence="3">
    <location>
        <begin position="20"/>
        <end position="139"/>
    </location>
</feature>
<gene>
    <name evidence="4" type="ORF">A6A20_10235</name>
</gene>
<evidence type="ECO:0000313" key="4">
    <source>
        <dbReference type="EMBL" id="MDG6895986.1"/>
    </source>
</evidence>